<name>A0A1H1WR59_9ACTN</name>
<dbReference type="GO" id="GO:0000287">
    <property type="term" value="F:magnesium ion binding"/>
    <property type="evidence" value="ECO:0007669"/>
    <property type="project" value="TreeGrafter"/>
</dbReference>
<dbReference type="GO" id="GO:0015095">
    <property type="term" value="F:magnesium ion transmembrane transporter activity"/>
    <property type="evidence" value="ECO:0007669"/>
    <property type="project" value="TreeGrafter"/>
</dbReference>
<keyword evidence="14" id="KW-1185">Reference proteome</keyword>
<dbReference type="InterPro" id="IPR045863">
    <property type="entry name" value="CorA_TM1_TM2"/>
</dbReference>
<evidence type="ECO:0000256" key="5">
    <source>
        <dbReference type="ARBA" id="ARBA00022692"/>
    </source>
</evidence>
<dbReference type="STRING" id="117157.SAMN04489717_4633"/>
<dbReference type="CDD" id="cd12830">
    <property type="entry name" value="MtCorA-like"/>
    <property type="match status" value="1"/>
</dbReference>
<evidence type="ECO:0000256" key="3">
    <source>
        <dbReference type="ARBA" id="ARBA00022448"/>
    </source>
</evidence>
<dbReference type="InterPro" id="IPR045861">
    <property type="entry name" value="CorA_cytoplasmic_dom"/>
</dbReference>
<evidence type="ECO:0000256" key="1">
    <source>
        <dbReference type="ARBA" id="ARBA00004651"/>
    </source>
</evidence>
<evidence type="ECO:0000313" key="13">
    <source>
        <dbReference type="EMBL" id="SDS99575.1"/>
    </source>
</evidence>
<evidence type="ECO:0000256" key="7">
    <source>
        <dbReference type="ARBA" id="ARBA00022989"/>
    </source>
</evidence>
<evidence type="ECO:0000256" key="11">
    <source>
        <dbReference type="ARBA" id="ARBA00045497"/>
    </source>
</evidence>
<reference evidence="13 14" key="1">
    <citation type="submission" date="2016-10" db="EMBL/GenBank/DDBJ databases">
        <authorList>
            <person name="de Groot N.N."/>
        </authorList>
    </citation>
    <scope>NUCLEOTIDE SEQUENCE [LARGE SCALE GENOMIC DNA]</scope>
    <source>
        <strain evidence="13 14">DSM 22024</strain>
    </source>
</reference>
<dbReference type="OrthoDB" id="9803416at2"/>
<evidence type="ECO:0000256" key="2">
    <source>
        <dbReference type="ARBA" id="ARBA00009765"/>
    </source>
</evidence>
<dbReference type="GO" id="GO:0050897">
    <property type="term" value="F:cobalt ion binding"/>
    <property type="evidence" value="ECO:0007669"/>
    <property type="project" value="TreeGrafter"/>
</dbReference>
<proteinExistence type="inferred from homology"/>
<dbReference type="AlphaFoldDB" id="A0A1H1WR59"/>
<protein>
    <submittedName>
        <fullName evidence="13">Magnesium transporter</fullName>
    </submittedName>
</protein>
<comment type="similarity">
    <text evidence="2">Belongs to the CorA metal ion transporter (MIT) (TC 1.A.35) family.</text>
</comment>
<comment type="catalytic activity">
    <reaction evidence="10">
        <text>Mg(2+)(in) = Mg(2+)(out)</text>
        <dbReference type="Rhea" id="RHEA:29827"/>
        <dbReference type="ChEBI" id="CHEBI:18420"/>
    </reaction>
</comment>
<evidence type="ECO:0000256" key="9">
    <source>
        <dbReference type="ARBA" id="ARBA00023136"/>
    </source>
</evidence>
<evidence type="ECO:0000256" key="12">
    <source>
        <dbReference type="SAM" id="Phobius"/>
    </source>
</evidence>
<dbReference type="GO" id="GO:0015087">
    <property type="term" value="F:cobalt ion transmembrane transporter activity"/>
    <property type="evidence" value="ECO:0007669"/>
    <property type="project" value="TreeGrafter"/>
</dbReference>
<dbReference type="Gene3D" id="1.20.58.340">
    <property type="entry name" value="Magnesium transport protein CorA, transmembrane region"/>
    <property type="match status" value="2"/>
</dbReference>
<keyword evidence="5 12" id="KW-0812">Transmembrane</keyword>
<evidence type="ECO:0000313" key="14">
    <source>
        <dbReference type="Proteomes" id="UP000198983"/>
    </source>
</evidence>
<comment type="function">
    <text evidence="11">Mediates influx of magnesium ions. Alternates between open and closed states. Activated by low cytoplasmic Mg(2+) levels. Inactive when cytoplasmic Mg(2+) levels are high.</text>
</comment>
<keyword evidence="4" id="KW-1003">Cell membrane</keyword>
<dbReference type="GO" id="GO:0005886">
    <property type="term" value="C:plasma membrane"/>
    <property type="evidence" value="ECO:0007669"/>
    <property type="project" value="UniProtKB-SubCell"/>
</dbReference>
<dbReference type="SUPFAM" id="SSF144083">
    <property type="entry name" value="Magnesium transport protein CorA, transmembrane region"/>
    <property type="match status" value="1"/>
</dbReference>
<dbReference type="RefSeq" id="WP_092655699.1">
    <property type="nucleotide sequence ID" value="NZ_LT629732.1"/>
</dbReference>
<dbReference type="SUPFAM" id="SSF143865">
    <property type="entry name" value="CorA soluble domain-like"/>
    <property type="match status" value="1"/>
</dbReference>
<evidence type="ECO:0000256" key="10">
    <source>
        <dbReference type="ARBA" id="ARBA00034269"/>
    </source>
</evidence>
<sequence length="325" mass="35860">MIVDCGIYRDGHRVDSPADIDGAVAALRSGDGTFCWLGLHEPDEDELNTAAKAFGLHPLAVEDAFKAHQRPKLEAYGEVTFVVLKTLTWPDGRGPLRLGELNIFVGPRFVLTVRHGPNIDLQHARHDLEQRAGLLGHGPAAVLYAICDHVVDRYGEVAELLEDAVDDVEQSVFSNERVGEAAESVYRLKAHAIGFRRAVRPLGAELDPLVHGRAAGVGEEETAFFRDVADHVLRLSDQVESLDDLLSSVLSAHLARVGVQQNDDARRISAWVAIAAVPTLLAGIYGMNFEHMPELHWWWGYYAVLGLMAVICVLLYLRLRRAGWL</sequence>
<dbReference type="Proteomes" id="UP000198983">
    <property type="component" value="Chromosome I"/>
</dbReference>
<keyword evidence="6" id="KW-0460">Magnesium</keyword>
<keyword evidence="8" id="KW-0406">Ion transport</keyword>
<dbReference type="FunFam" id="1.20.58.340:FF:000004">
    <property type="entry name" value="Magnesium transport protein CorA"/>
    <property type="match status" value="1"/>
</dbReference>
<dbReference type="PANTHER" id="PTHR46494:SF1">
    <property type="entry name" value="CORA FAMILY METAL ION TRANSPORTER (EUROFUNG)"/>
    <property type="match status" value="1"/>
</dbReference>
<dbReference type="Gene3D" id="3.30.460.20">
    <property type="entry name" value="CorA soluble domain-like"/>
    <property type="match status" value="1"/>
</dbReference>
<evidence type="ECO:0000256" key="8">
    <source>
        <dbReference type="ARBA" id="ARBA00023065"/>
    </source>
</evidence>
<accession>A0A1H1WR59</accession>
<dbReference type="InterPro" id="IPR002523">
    <property type="entry name" value="MgTranspt_CorA/ZnTranspt_ZntB"/>
</dbReference>
<dbReference type="Pfam" id="PF01544">
    <property type="entry name" value="CorA"/>
    <property type="match status" value="1"/>
</dbReference>
<keyword evidence="9 12" id="KW-0472">Membrane</keyword>
<keyword evidence="7 12" id="KW-1133">Transmembrane helix</keyword>
<evidence type="ECO:0000256" key="6">
    <source>
        <dbReference type="ARBA" id="ARBA00022842"/>
    </source>
</evidence>
<dbReference type="EMBL" id="LT629732">
    <property type="protein sequence ID" value="SDS99575.1"/>
    <property type="molecule type" value="Genomic_DNA"/>
</dbReference>
<comment type="subcellular location">
    <subcellularLocation>
        <location evidence="1">Cell membrane</location>
        <topology evidence="1">Multi-pass membrane protein</topology>
    </subcellularLocation>
</comment>
<organism evidence="13 14">
    <name type="scientific">Actinopolymorpha singaporensis</name>
    <dbReference type="NCBI Taxonomy" id="117157"/>
    <lineage>
        <taxon>Bacteria</taxon>
        <taxon>Bacillati</taxon>
        <taxon>Actinomycetota</taxon>
        <taxon>Actinomycetes</taxon>
        <taxon>Propionibacteriales</taxon>
        <taxon>Actinopolymorphaceae</taxon>
        <taxon>Actinopolymorpha</taxon>
    </lineage>
</organism>
<feature type="transmembrane region" description="Helical" evidence="12">
    <location>
        <begin position="268"/>
        <end position="287"/>
    </location>
</feature>
<keyword evidence="3" id="KW-0813">Transport</keyword>
<gene>
    <name evidence="13" type="ORF">SAMN04489717_4633</name>
</gene>
<dbReference type="PANTHER" id="PTHR46494">
    <property type="entry name" value="CORA FAMILY METAL ION TRANSPORTER (EUROFUNG)"/>
    <property type="match status" value="1"/>
</dbReference>
<evidence type="ECO:0000256" key="4">
    <source>
        <dbReference type="ARBA" id="ARBA00022475"/>
    </source>
</evidence>
<feature type="transmembrane region" description="Helical" evidence="12">
    <location>
        <begin position="299"/>
        <end position="317"/>
    </location>
</feature>